<dbReference type="GeneID" id="109480794"/>
<dbReference type="PROSITE" id="PS50174">
    <property type="entry name" value="G_PATCH"/>
    <property type="match status" value="1"/>
</dbReference>
<feature type="region of interest" description="Disordered" evidence="2">
    <location>
        <begin position="394"/>
        <end position="428"/>
    </location>
</feature>
<feature type="compositionally biased region" description="Gly residues" evidence="2">
    <location>
        <begin position="685"/>
        <end position="697"/>
    </location>
</feature>
<dbReference type="InterPro" id="IPR000467">
    <property type="entry name" value="G_patch_dom"/>
</dbReference>
<evidence type="ECO:0000313" key="4">
    <source>
        <dbReference type="Proteomes" id="UP000515135"/>
    </source>
</evidence>
<dbReference type="Proteomes" id="UP000515135">
    <property type="component" value="Unplaced"/>
</dbReference>
<feature type="compositionally biased region" description="Polar residues" evidence="2">
    <location>
        <begin position="592"/>
        <end position="601"/>
    </location>
</feature>
<feature type="compositionally biased region" description="Basic residues" evidence="2">
    <location>
        <begin position="881"/>
        <end position="890"/>
    </location>
</feature>
<name>A0A6P5AA79_BRABE</name>
<organism evidence="4 5">
    <name type="scientific">Branchiostoma belcheri</name>
    <name type="common">Amphioxus</name>
    <dbReference type="NCBI Taxonomy" id="7741"/>
    <lineage>
        <taxon>Eukaryota</taxon>
        <taxon>Metazoa</taxon>
        <taxon>Chordata</taxon>
        <taxon>Cephalochordata</taxon>
        <taxon>Leptocardii</taxon>
        <taxon>Amphioxiformes</taxon>
        <taxon>Branchiostomatidae</taxon>
        <taxon>Branchiostoma</taxon>
    </lineage>
</organism>
<evidence type="ECO:0000256" key="1">
    <source>
        <dbReference type="ARBA" id="ARBA00008600"/>
    </source>
</evidence>
<feature type="region of interest" description="Disordered" evidence="2">
    <location>
        <begin position="441"/>
        <end position="460"/>
    </location>
</feature>
<feature type="region of interest" description="Disordered" evidence="2">
    <location>
        <begin position="785"/>
        <end position="896"/>
    </location>
</feature>
<feature type="compositionally biased region" description="Basic and acidic residues" evidence="2">
    <location>
        <begin position="626"/>
        <end position="648"/>
    </location>
</feature>
<dbReference type="GO" id="GO:0006397">
    <property type="term" value="P:mRNA processing"/>
    <property type="evidence" value="ECO:0007669"/>
    <property type="project" value="InterPro"/>
</dbReference>
<dbReference type="AlphaFoldDB" id="A0A6P5AA79"/>
<reference evidence="5" key="1">
    <citation type="submission" date="2025-08" db="UniProtKB">
        <authorList>
            <consortium name="RefSeq"/>
        </authorList>
    </citation>
    <scope>IDENTIFICATION</scope>
    <source>
        <tissue evidence="5">Gonad</tissue>
    </source>
</reference>
<feature type="region of interest" description="Disordered" evidence="2">
    <location>
        <begin position="570"/>
        <end position="756"/>
    </location>
</feature>
<evidence type="ECO:0000256" key="2">
    <source>
        <dbReference type="SAM" id="MobiDB-lite"/>
    </source>
</evidence>
<feature type="region of interest" description="Disordered" evidence="2">
    <location>
        <begin position="48"/>
        <end position="70"/>
    </location>
</feature>
<evidence type="ECO:0000259" key="3">
    <source>
        <dbReference type="PROSITE" id="PS50174"/>
    </source>
</evidence>
<dbReference type="GO" id="GO:0005634">
    <property type="term" value="C:nucleus"/>
    <property type="evidence" value="ECO:0007669"/>
    <property type="project" value="TreeGrafter"/>
</dbReference>
<protein>
    <submittedName>
        <fullName evidence="5">G patch domain-containing protein 1-like isoform X2</fullName>
    </submittedName>
</protein>
<proteinExistence type="inferred from homology"/>
<dbReference type="PANTHER" id="PTHR13384">
    <property type="entry name" value="G PATCH DOMAIN-CONTAINING PROTEIN 1"/>
    <property type="match status" value="1"/>
</dbReference>
<feature type="region of interest" description="Disordered" evidence="2">
    <location>
        <begin position="153"/>
        <end position="197"/>
    </location>
</feature>
<feature type="compositionally biased region" description="Basic and acidic residues" evidence="2">
    <location>
        <begin position="184"/>
        <end position="193"/>
    </location>
</feature>
<dbReference type="OrthoDB" id="20507at2759"/>
<gene>
    <name evidence="5" type="primary">LOC109480794</name>
</gene>
<dbReference type="RefSeq" id="XP_019638676.1">
    <property type="nucleotide sequence ID" value="XM_019783117.1"/>
</dbReference>
<dbReference type="Pfam" id="PF01585">
    <property type="entry name" value="G-patch"/>
    <property type="match status" value="1"/>
</dbReference>
<keyword evidence="4" id="KW-1185">Reference proteome</keyword>
<sequence>MKKPVSTEDQVVTDQQGRRRFHGAFTGGFSAGYYNTVDTPEGWTPATFVSSRSSKAGKVQQRPEDFMDEEDMGEFGIAPKMVTTTKEFVSEEKEDVRRKRAAAAADQHSVLPALLQDLIIPARESIGVRLLRKMGWRDGTGIGAKVRRKIKMKRQAEAPSQKLYGCAPPPGHRHSEEEEDEDDPFTHGHEFAPKDVLPMSYQPKDNMHGIGYRGLVPTDFLGPSMSTARLGPKSKGMKGQAFGVGVFEEEDDDIYTTDSMANYDFTAAGVEVQTQSQLKQTRHGHQMPSIETKAPEGFVLSARAAQPKQVFPPPAVPRDFRPVHRFSRPAEGELQTAGRHSLTALQRAQALGEKPPTEQMSVFDLISTADKEAIKTVQLHKNVTAAAPVPPVAPAPPAPPAVHTDRQSATTTTGNMGNFRPFSRDAAKQQRYEEYIRAAKSGAKDPMPAAPSGMTEWERDREREEFVRAYQLYQPLHGMMASRFTRGKHLDQPTTDQPPSLQEEVSDKAKAAGMKMFGRLTRDRMEWHPDRLLCRRFNVPNPYPESTVVGLCTLKKEKYTFANFLNMPVESRSSEHSSSTTTNSKGKETPESQEVSKNTSKVAGGEERGVLSYLCESEDVPSTSEQDTRMQEDPDVSKKLDTDKEKPPLDLFKAIFQSSSDSSGGSDDSEEGEDMDDTRGEGGESKGGGGEARGLGGKTVEVDNSDGALEQDRDKPLDNITADPADTGKLDSGTHVTDPKLSVVTSPDSHVSRWDRSEAQVTVEQAQVTVEQAQVTVEQAQLYGPALPPTVSGGVSTSPHSHRPATADSSSHRHKHSHRDKHKHKHKKDKKSKKSKQKHKKKSKKKRRWKDEGEDSGSERESSEESEDEVKSDLLNDQLLHRVRSLRHHISPADVL</sequence>
<feature type="compositionally biased region" description="Acidic residues" evidence="2">
    <location>
        <begin position="667"/>
        <end position="676"/>
    </location>
</feature>
<feature type="compositionally biased region" description="Basic and acidic residues" evidence="2">
    <location>
        <begin position="857"/>
        <end position="874"/>
    </location>
</feature>
<comment type="similarity">
    <text evidence="1">Belongs to the GPATCH1 family.</text>
</comment>
<evidence type="ECO:0000313" key="5">
    <source>
        <dbReference type="RefSeq" id="XP_019638676.1"/>
    </source>
</evidence>
<dbReference type="Pfam" id="PF26093">
    <property type="entry name" value="HTH_TGH"/>
    <property type="match status" value="1"/>
</dbReference>
<feature type="compositionally biased region" description="Polar residues" evidence="2">
    <location>
        <begin position="407"/>
        <end position="416"/>
    </location>
</feature>
<dbReference type="GO" id="GO:0003723">
    <property type="term" value="F:RNA binding"/>
    <property type="evidence" value="ECO:0007669"/>
    <property type="project" value="TreeGrafter"/>
</dbReference>
<dbReference type="InterPro" id="IPR011666">
    <property type="entry name" value="DUF1604"/>
</dbReference>
<feature type="compositionally biased region" description="Basic residues" evidence="2">
    <location>
        <begin position="812"/>
        <end position="848"/>
    </location>
</feature>
<dbReference type="PANTHER" id="PTHR13384:SF19">
    <property type="entry name" value="G PATCH DOMAIN-CONTAINING PROTEIN 1"/>
    <property type="match status" value="1"/>
</dbReference>
<accession>A0A6P5AA79</accession>
<dbReference type="Pfam" id="PF07713">
    <property type="entry name" value="DUF1604"/>
    <property type="match status" value="1"/>
</dbReference>
<feature type="domain" description="G-patch" evidence="3">
    <location>
        <begin position="123"/>
        <end position="143"/>
    </location>
</feature>